<dbReference type="Proteomes" id="UP000239711">
    <property type="component" value="Unassembled WGS sequence"/>
</dbReference>
<dbReference type="RefSeq" id="WP_105714970.1">
    <property type="nucleotide sequence ID" value="NZ_PVBQ01000001.1"/>
</dbReference>
<dbReference type="PANTHER" id="PTHR10098">
    <property type="entry name" value="RAPSYN-RELATED"/>
    <property type="match status" value="1"/>
</dbReference>
<dbReference type="Pfam" id="PF13424">
    <property type="entry name" value="TPR_12"/>
    <property type="match status" value="2"/>
</dbReference>
<dbReference type="InterPro" id="IPR011990">
    <property type="entry name" value="TPR-like_helical_dom_sf"/>
</dbReference>
<dbReference type="SUPFAM" id="SSF48452">
    <property type="entry name" value="TPR-like"/>
    <property type="match status" value="1"/>
</dbReference>
<keyword evidence="4" id="KW-1185">Reference proteome</keyword>
<evidence type="ECO:0000313" key="4">
    <source>
        <dbReference type="Proteomes" id="UP000239711"/>
    </source>
</evidence>
<dbReference type="Gene3D" id="1.25.40.10">
    <property type="entry name" value="Tetratricopeptide repeat domain"/>
    <property type="match status" value="1"/>
</dbReference>
<feature type="repeat" description="TPR" evidence="1">
    <location>
        <begin position="239"/>
        <end position="272"/>
    </location>
</feature>
<dbReference type="GO" id="GO:0003677">
    <property type="term" value="F:DNA binding"/>
    <property type="evidence" value="ECO:0007669"/>
    <property type="project" value="InterPro"/>
</dbReference>
<comment type="caution">
    <text evidence="3">The sequence shown here is derived from an EMBL/GenBank/DDBJ whole genome shotgun (WGS) entry which is preliminary data.</text>
</comment>
<reference evidence="3 4" key="1">
    <citation type="submission" date="2018-02" db="EMBL/GenBank/DDBJ databases">
        <title>The draft genome of Sphingobacterium sp. 5JN-11.</title>
        <authorList>
            <person name="Liu L."/>
            <person name="Li L."/>
            <person name="Liang L."/>
            <person name="Zhang X."/>
            <person name="Wang T."/>
        </authorList>
    </citation>
    <scope>NUCLEOTIDE SEQUENCE [LARGE SCALE GENOMIC DNA]</scope>
    <source>
        <strain evidence="3 4">5JN-11</strain>
    </source>
</reference>
<organism evidence="3 4">
    <name type="scientific">Sphingobacterium haloxyli</name>
    <dbReference type="NCBI Taxonomy" id="2100533"/>
    <lineage>
        <taxon>Bacteria</taxon>
        <taxon>Pseudomonadati</taxon>
        <taxon>Bacteroidota</taxon>
        <taxon>Sphingobacteriia</taxon>
        <taxon>Sphingobacteriales</taxon>
        <taxon>Sphingobacteriaceae</taxon>
        <taxon>Sphingobacterium</taxon>
    </lineage>
</organism>
<dbReference type="AlphaFoldDB" id="A0A2S9J8P6"/>
<dbReference type="InterPro" id="IPR016032">
    <property type="entry name" value="Sig_transdc_resp-reg_C-effctor"/>
</dbReference>
<dbReference type="SUPFAM" id="SSF46894">
    <property type="entry name" value="C-terminal effector domain of the bipartite response regulators"/>
    <property type="match status" value="1"/>
</dbReference>
<keyword evidence="2" id="KW-0175">Coiled coil</keyword>
<feature type="repeat" description="TPR" evidence="1">
    <location>
        <begin position="199"/>
        <end position="232"/>
    </location>
</feature>
<dbReference type="EMBL" id="PVBQ01000001">
    <property type="protein sequence ID" value="PRD49130.1"/>
    <property type="molecule type" value="Genomic_DNA"/>
</dbReference>
<gene>
    <name evidence="3" type="ORF">C5745_00325</name>
</gene>
<evidence type="ECO:0000256" key="2">
    <source>
        <dbReference type="SAM" id="Coils"/>
    </source>
</evidence>
<dbReference type="PROSITE" id="PS50005">
    <property type="entry name" value="TPR"/>
    <property type="match status" value="4"/>
</dbReference>
<sequence length="550" mass="64268">MRKTINLPIPSKKRAHRFIVVIVFTLISLPPSFSQSKEKLQLELRKAKMIARLKPDSAYLQLRHITESTETSDKTGIVAEALQEMGKIAYHLGSYPQALADYLESYQLYRTSNNQKKQAELLSDIGILYYYNRQPTKAFESYRKALEIYKSIQYAEGIANTYGKLGHLYEKQAQYDSALNYQNIALDIFLDSGNKKGLAKIHENLGSIYEDLERYEEATFHFTEALRLYTEKNDDLSKIEVINNIGDMYRKTGKYKQALIESHKALHLAQTLNEAYQIESAYRDIGKAHHLLGRDDSAYHYMEKSRRYARQLYSKENSQQTSFYQVLYDLEEKEDRITQLNNIKKISIVTATAVLVITFLLFRFQTSKIRNERSIRQKNNDLLQTQNKLIKAELAHKQLAEQALKKELEAKSHELSSKTLYVINKNQFLESLRNDLTTLLKEDKRDNKKQLKRILVQINQSFNNDKYWEDFRIAVEKVHGDFYQRLQKRSPNLKSNDLRLVALLRMNFSTEEIATLLGISIDSARVARYRLRKKLHLDKNENLTTFLQSL</sequence>
<feature type="coiled-coil region" evidence="2">
    <location>
        <begin position="375"/>
        <end position="402"/>
    </location>
</feature>
<protein>
    <submittedName>
        <fullName evidence="3">Uncharacterized protein</fullName>
    </submittedName>
</protein>
<feature type="repeat" description="TPR" evidence="1">
    <location>
        <begin position="119"/>
        <end position="152"/>
    </location>
</feature>
<evidence type="ECO:0000313" key="3">
    <source>
        <dbReference type="EMBL" id="PRD49130.1"/>
    </source>
</evidence>
<name>A0A2S9J8P6_9SPHI</name>
<evidence type="ECO:0000256" key="1">
    <source>
        <dbReference type="PROSITE-ProRule" id="PRU00339"/>
    </source>
</evidence>
<dbReference type="OrthoDB" id="1523128at2"/>
<dbReference type="GO" id="GO:0006355">
    <property type="term" value="P:regulation of DNA-templated transcription"/>
    <property type="evidence" value="ECO:0007669"/>
    <property type="project" value="InterPro"/>
</dbReference>
<feature type="repeat" description="TPR" evidence="1">
    <location>
        <begin position="159"/>
        <end position="192"/>
    </location>
</feature>
<proteinExistence type="predicted"/>
<dbReference type="SMART" id="SM00028">
    <property type="entry name" value="TPR"/>
    <property type="match status" value="6"/>
</dbReference>
<accession>A0A2S9J8P6</accession>
<dbReference type="InterPro" id="IPR019734">
    <property type="entry name" value="TPR_rpt"/>
</dbReference>
<dbReference type="PANTHER" id="PTHR10098:SF108">
    <property type="entry name" value="TETRATRICOPEPTIDE REPEAT PROTEIN 28"/>
    <property type="match status" value="1"/>
</dbReference>
<keyword evidence="1" id="KW-0802">TPR repeat</keyword>